<proteinExistence type="inferred from homology"/>
<keyword evidence="2 15" id="KW-0645">Protease</keyword>
<dbReference type="Gene3D" id="3.30.2010.10">
    <property type="entry name" value="Metalloproteases ('zincins'), catalytic domain"/>
    <property type="match status" value="1"/>
</dbReference>
<dbReference type="PANTHER" id="PTHR10120">
    <property type="entry name" value="CAAX PRENYL PROTEASE 1"/>
    <property type="match status" value="1"/>
</dbReference>
<feature type="transmembrane region" description="Helical" evidence="15">
    <location>
        <begin position="91"/>
        <end position="113"/>
    </location>
</feature>
<dbReference type="Pfam" id="PF01435">
    <property type="entry name" value="Peptidase_M48"/>
    <property type="match status" value="1"/>
</dbReference>
<feature type="active site" description="Proton donor" evidence="13">
    <location>
        <position position="384"/>
    </location>
</feature>
<feature type="binding site" evidence="14">
    <location>
        <position position="305"/>
    </location>
    <ligand>
        <name>Zn(2+)</name>
        <dbReference type="ChEBI" id="CHEBI:29105"/>
        <note>catalytic</note>
    </ligand>
</feature>
<evidence type="ECO:0000256" key="2">
    <source>
        <dbReference type="ARBA" id="ARBA00022670"/>
    </source>
</evidence>
<keyword evidence="19" id="KW-1185">Reference proteome</keyword>
<keyword evidence="7 14" id="KW-0862">Zinc</keyword>
<name>A0A6A5VTD4_9PLEO</name>
<evidence type="ECO:0000256" key="7">
    <source>
        <dbReference type="ARBA" id="ARBA00022833"/>
    </source>
</evidence>
<comment type="catalytic activity">
    <reaction evidence="11 15">
        <text>Hydrolyzes the peptide bond -P2-(S-farnesyl or geranylgeranyl)C-P1'-P2'-P3'-COOH where P1' and P2' are amino acids with aliphatic side chains and P3' is any C-terminal residue.</text>
        <dbReference type="EC" id="3.4.24.84"/>
    </reaction>
</comment>
<dbReference type="CDD" id="cd07343">
    <property type="entry name" value="M48A_Zmpste24p_like"/>
    <property type="match status" value="1"/>
</dbReference>
<dbReference type="AlphaFoldDB" id="A0A6A5VTD4"/>
<dbReference type="OrthoDB" id="360839at2759"/>
<dbReference type="GO" id="GO:0046872">
    <property type="term" value="F:metal ion binding"/>
    <property type="evidence" value="ECO:0007669"/>
    <property type="project" value="UniProtKB-UniRule"/>
</dbReference>
<evidence type="ECO:0000256" key="6">
    <source>
        <dbReference type="ARBA" id="ARBA00022824"/>
    </source>
</evidence>
<dbReference type="EC" id="3.4.24.84" evidence="15"/>
<dbReference type="GO" id="GO:0005789">
    <property type="term" value="C:endoplasmic reticulum membrane"/>
    <property type="evidence" value="ECO:0007669"/>
    <property type="project" value="UniProtKB-SubCell"/>
</dbReference>
<dbReference type="FunFam" id="3.30.2010.10:FF:000002">
    <property type="entry name" value="CAAX prenyl protease"/>
    <property type="match status" value="1"/>
</dbReference>
<feature type="active site" evidence="13">
    <location>
        <position position="302"/>
    </location>
</feature>
<evidence type="ECO:0000256" key="8">
    <source>
        <dbReference type="ARBA" id="ARBA00022989"/>
    </source>
</evidence>
<reference evidence="18" key="1">
    <citation type="journal article" date="2020" name="Stud. Mycol.">
        <title>101 Dothideomycetes genomes: a test case for predicting lifestyles and emergence of pathogens.</title>
        <authorList>
            <person name="Haridas S."/>
            <person name="Albert R."/>
            <person name="Binder M."/>
            <person name="Bloem J."/>
            <person name="Labutti K."/>
            <person name="Salamov A."/>
            <person name="Andreopoulos B."/>
            <person name="Baker S."/>
            <person name="Barry K."/>
            <person name="Bills G."/>
            <person name="Bluhm B."/>
            <person name="Cannon C."/>
            <person name="Castanera R."/>
            <person name="Culley D."/>
            <person name="Daum C."/>
            <person name="Ezra D."/>
            <person name="Gonzalez J."/>
            <person name="Henrissat B."/>
            <person name="Kuo A."/>
            <person name="Liang C."/>
            <person name="Lipzen A."/>
            <person name="Lutzoni F."/>
            <person name="Magnuson J."/>
            <person name="Mondo S."/>
            <person name="Nolan M."/>
            <person name="Ohm R."/>
            <person name="Pangilinan J."/>
            <person name="Park H.-J."/>
            <person name="Ramirez L."/>
            <person name="Alfaro M."/>
            <person name="Sun H."/>
            <person name="Tritt A."/>
            <person name="Yoshinaga Y."/>
            <person name="Zwiers L.-H."/>
            <person name="Turgeon B."/>
            <person name="Goodwin S."/>
            <person name="Spatafora J."/>
            <person name="Crous P."/>
            <person name="Grigoriev I."/>
        </authorList>
    </citation>
    <scope>NUCLEOTIDE SEQUENCE</scope>
    <source>
        <strain evidence="18">CBS 123094</strain>
    </source>
</reference>
<keyword evidence="9 15" id="KW-0482">Metalloprotease</keyword>
<evidence type="ECO:0000256" key="1">
    <source>
        <dbReference type="ARBA" id="ARBA00004477"/>
    </source>
</evidence>
<evidence type="ECO:0000256" key="10">
    <source>
        <dbReference type="ARBA" id="ARBA00023136"/>
    </source>
</evidence>
<feature type="domain" description="CAAX prenyl protease 1 N-terminal" evidence="17">
    <location>
        <begin position="42"/>
        <end position="226"/>
    </location>
</feature>
<feature type="transmembrane region" description="Helical" evidence="15">
    <location>
        <begin position="171"/>
        <end position="191"/>
    </location>
</feature>
<dbReference type="InterPro" id="IPR032456">
    <property type="entry name" value="Peptidase_M48_N"/>
</dbReference>
<evidence type="ECO:0000256" key="3">
    <source>
        <dbReference type="ARBA" id="ARBA00022692"/>
    </source>
</evidence>
<comment type="subcellular location">
    <subcellularLocation>
        <location evidence="1 15">Endoplasmic reticulum membrane</location>
        <topology evidence="1 15">Multi-pass membrane protein</topology>
    </subcellularLocation>
</comment>
<keyword evidence="4 14" id="KW-0479">Metal-binding</keyword>
<evidence type="ECO:0000313" key="18">
    <source>
        <dbReference type="EMBL" id="KAF1993072.1"/>
    </source>
</evidence>
<evidence type="ECO:0000313" key="19">
    <source>
        <dbReference type="Proteomes" id="UP000799779"/>
    </source>
</evidence>
<accession>A0A6A5VTD4</accession>
<evidence type="ECO:0000256" key="5">
    <source>
        <dbReference type="ARBA" id="ARBA00022801"/>
    </source>
</evidence>
<evidence type="ECO:0000256" key="9">
    <source>
        <dbReference type="ARBA" id="ARBA00023049"/>
    </source>
</evidence>
<organism evidence="18 19">
    <name type="scientific">Amniculicola lignicola CBS 123094</name>
    <dbReference type="NCBI Taxonomy" id="1392246"/>
    <lineage>
        <taxon>Eukaryota</taxon>
        <taxon>Fungi</taxon>
        <taxon>Dikarya</taxon>
        <taxon>Ascomycota</taxon>
        <taxon>Pezizomycotina</taxon>
        <taxon>Dothideomycetes</taxon>
        <taxon>Pleosporomycetidae</taxon>
        <taxon>Pleosporales</taxon>
        <taxon>Amniculicolaceae</taxon>
        <taxon>Amniculicola</taxon>
    </lineage>
</organism>
<dbReference type="Pfam" id="PF16491">
    <property type="entry name" value="Peptidase_M48_N"/>
    <property type="match status" value="1"/>
</dbReference>
<feature type="binding site" evidence="14">
    <location>
        <position position="380"/>
    </location>
    <ligand>
        <name>Zn(2+)</name>
        <dbReference type="ChEBI" id="CHEBI:29105"/>
        <note>catalytic</note>
    </ligand>
</feature>
<feature type="transmembrane region" description="Helical" evidence="15">
    <location>
        <begin position="125"/>
        <end position="150"/>
    </location>
</feature>
<keyword evidence="8 15" id="KW-1133">Transmembrane helix</keyword>
<feature type="transmembrane region" description="Helical" evidence="15">
    <location>
        <begin position="197"/>
        <end position="221"/>
    </location>
</feature>
<evidence type="ECO:0000259" key="16">
    <source>
        <dbReference type="Pfam" id="PF01435"/>
    </source>
</evidence>
<feature type="transmembrane region" description="Helical" evidence="15">
    <location>
        <begin position="314"/>
        <end position="333"/>
    </location>
</feature>
<evidence type="ECO:0000256" key="12">
    <source>
        <dbReference type="ARBA" id="ARBA00060927"/>
    </source>
</evidence>
<dbReference type="GO" id="GO:0004222">
    <property type="term" value="F:metalloendopeptidase activity"/>
    <property type="evidence" value="ECO:0007669"/>
    <property type="project" value="UniProtKB-UniRule"/>
</dbReference>
<dbReference type="GO" id="GO:0071586">
    <property type="term" value="P:CAAX-box protein processing"/>
    <property type="evidence" value="ECO:0007669"/>
    <property type="project" value="UniProtKB-UniRule"/>
</dbReference>
<keyword evidence="10 15" id="KW-0472">Membrane</keyword>
<keyword evidence="3 15" id="KW-0812">Transmembrane</keyword>
<evidence type="ECO:0000256" key="4">
    <source>
        <dbReference type="ARBA" id="ARBA00022723"/>
    </source>
</evidence>
<keyword evidence="6 15" id="KW-0256">Endoplasmic reticulum</keyword>
<dbReference type="InterPro" id="IPR027057">
    <property type="entry name" value="CAXX_Prtase_1"/>
</dbReference>
<keyword evidence="5 15" id="KW-0378">Hydrolase</keyword>
<feature type="domain" description="Peptidase M48" evidence="16">
    <location>
        <begin position="230"/>
        <end position="433"/>
    </location>
</feature>
<dbReference type="InterPro" id="IPR001915">
    <property type="entry name" value="Peptidase_M48"/>
</dbReference>
<comment type="function">
    <text evidence="15">Proteolytically removes the C-terminal three residues of farnesylated proteins.</text>
</comment>
<evidence type="ECO:0000256" key="11">
    <source>
        <dbReference type="ARBA" id="ARBA00044456"/>
    </source>
</evidence>
<feature type="binding site" evidence="14">
    <location>
        <position position="301"/>
    </location>
    <ligand>
        <name>Zn(2+)</name>
        <dbReference type="ChEBI" id="CHEBI:29105"/>
        <note>catalytic</note>
    </ligand>
</feature>
<gene>
    <name evidence="18" type="ORF">P154DRAFT_528053</name>
</gene>
<dbReference type="Proteomes" id="UP000799779">
    <property type="component" value="Unassembled WGS sequence"/>
</dbReference>
<protein>
    <recommendedName>
        <fullName evidence="15">CAAX prenyl protease</fullName>
        <ecNumber evidence="15">3.4.24.84</ecNumber>
    </recommendedName>
</protein>
<evidence type="ECO:0000256" key="14">
    <source>
        <dbReference type="PIRSR" id="PIRSR627057-2"/>
    </source>
</evidence>
<dbReference type="EMBL" id="ML977736">
    <property type="protein sequence ID" value="KAF1993072.1"/>
    <property type="molecule type" value="Genomic_DNA"/>
</dbReference>
<evidence type="ECO:0000256" key="13">
    <source>
        <dbReference type="PIRSR" id="PIRSR627057-1"/>
    </source>
</evidence>
<evidence type="ECO:0000256" key="15">
    <source>
        <dbReference type="RuleBase" id="RU366005"/>
    </source>
</evidence>
<comment type="cofactor">
    <cofactor evidence="14 15">
        <name>Zn(2+)</name>
        <dbReference type="ChEBI" id="CHEBI:29105"/>
    </cofactor>
    <text evidence="14 15">Binds 1 zinc ion per subunit.</text>
</comment>
<evidence type="ECO:0000259" key="17">
    <source>
        <dbReference type="Pfam" id="PF16491"/>
    </source>
</evidence>
<comment type="similarity">
    <text evidence="12 15">Belongs to the peptidase M48A family.</text>
</comment>
<sequence length="461" mass="52125">MIQSLLQGLGHFLDRPHFPWKGLVVGFSLAEFTLENWLLFRQYQVLQKKTVPKALENEIEKTTFDKSQAYGRAKAKFSFISGLFNQCKSLAVLYGNLYPAVWAVAGTILARYAPVRFSGEISQSLLFVYLFGLIDLAAGIPFAYYHSFVLEEKFGFNKMTIKLWITDMIKGQLLTVAFGIPIGSAFLAIIQKTGQSFFYYLWVFMLVVQVSAMTIYPVLIVPMFNKLEPLKAGPLKDSVEALASKLQFPLGELQVIDGSKRSAHSNAYFTGLPWIGKKKIVIYDTLLEKSTDKEVEAVLAHELGHWKKNHTSRLLFISQAHLFYIFALFSVFINNRSLYSSFGFTKERPVLIGFLLFNEILSPTDAILKLLLNMWTRAMEYEADAFAVGLGYASELGASLIKLQIQNLSSMDADWLYSSFHHSHPILTERLKAMGWAGDKKIVQDKSADKEKPLKAADREL</sequence>